<dbReference type="Proteomes" id="UP000023430">
    <property type="component" value="Unassembled WGS sequence"/>
</dbReference>
<sequence length="33" mass="3806">MILDLVPFPFKQVFGLETIRAKMILHDHPVELG</sequence>
<comment type="caution">
    <text evidence="1">The sequence shown here is derived from an EMBL/GenBank/DDBJ whole genome shotgun (WGS) entry which is preliminary data.</text>
</comment>
<proteinExistence type="predicted"/>
<protein>
    <submittedName>
        <fullName evidence="1">Uncharacterized protein</fullName>
    </submittedName>
</protein>
<gene>
    <name evidence="1" type="ORF">RISW2_09485</name>
</gene>
<organism evidence="1 2">
    <name type="scientific">Roseivivax isoporae LMG 25204</name>
    <dbReference type="NCBI Taxonomy" id="1449351"/>
    <lineage>
        <taxon>Bacteria</taxon>
        <taxon>Pseudomonadati</taxon>
        <taxon>Pseudomonadota</taxon>
        <taxon>Alphaproteobacteria</taxon>
        <taxon>Rhodobacterales</taxon>
        <taxon>Roseobacteraceae</taxon>
        <taxon>Roseivivax</taxon>
    </lineage>
</organism>
<keyword evidence="2" id="KW-1185">Reference proteome</keyword>
<accession>X7F5U4</accession>
<dbReference type="AlphaFoldDB" id="X7F5U4"/>
<dbReference type="EMBL" id="JAME01000022">
    <property type="protein sequence ID" value="ETX28165.1"/>
    <property type="molecule type" value="Genomic_DNA"/>
</dbReference>
<evidence type="ECO:0000313" key="1">
    <source>
        <dbReference type="EMBL" id="ETX28165.1"/>
    </source>
</evidence>
<reference evidence="1 2" key="1">
    <citation type="submission" date="2014-01" db="EMBL/GenBank/DDBJ databases">
        <title>Roseivivax isoporae LMG 25204 Genome Sequencing.</title>
        <authorList>
            <person name="Lai Q."/>
            <person name="Li G."/>
            <person name="Shao Z."/>
        </authorList>
    </citation>
    <scope>NUCLEOTIDE SEQUENCE [LARGE SCALE GENOMIC DNA]</scope>
    <source>
        <strain evidence="1 2">LMG 25204</strain>
    </source>
</reference>
<evidence type="ECO:0000313" key="2">
    <source>
        <dbReference type="Proteomes" id="UP000023430"/>
    </source>
</evidence>
<name>X7F5U4_9RHOB</name>